<organism evidence="1">
    <name type="scientific">marine metagenome</name>
    <dbReference type="NCBI Taxonomy" id="408172"/>
    <lineage>
        <taxon>unclassified sequences</taxon>
        <taxon>metagenomes</taxon>
        <taxon>ecological metagenomes</taxon>
    </lineage>
</organism>
<sequence>MIRLLCFAKRRDIKRSGRGAVVAHPLWERGVASSNLAAPT</sequence>
<feature type="non-terminal residue" evidence="1">
    <location>
        <position position="40"/>
    </location>
</feature>
<reference evidence="1" key="1">
    <citation type="submission" date="2018-05" db="EMBL/GenBank/DDBJ databases">
        <authorList>
            <person name="Lanie J.A."/>
            <person name="Ng W.-L."/>
            <person name="Kazmierczak K.M."/>
            <person name="Andrzejewski T.M."/>
            <person name="Davidsen T.M."/>
            <person name="Wayne K.J."/>
            <person name="Tettelin H."/>
            <person name="Glass J.I."/>
            <person name="Rusch D."/>
            <person name="Podicherti R."/>
            <person name="Tsui H.-C.T."/>
            <person name="Winkler M.E."/>
        </authorList>
    </citation>
    <scope>NUCLEOTIDE SEQUENCE</scope>
</reference>
<protein>
    <submittedName>
        <fullName evidence="1">Uncharacterized protein</fullName>
    </submittedName>
</protein>
<name>A0A381YKV4_9ZZZZ</name>
<dbReference type="EMBL" id="UINC01018471">
    <property type="protein sequence ID" value="SVA77619.1"/>
    <property type="molecule type" value="Genomic_DNA"/>
</dbReference>
<gene>
    <name evidence="1" type="ORF">METZ01_LOCUS130473</name>
</gene>
<proteinExistence type="predicted"/>
<dbReference type="AlphaFoldDB" id="A0A381YKV4"/>
<evidence type="ECO:0000313" key="1">
    <source>
        <dbReference type="EMBL" id="SVA77619.1"/>
    </source>
</evidence>
<accession>A0A381YKV4</accession>